<dbReference type="AlphaFoldDB" id="A0A1U9ZUH8"/>
<gene>
    <name evidence="4" type="ORF">BKM31_08860</name>
</gene>
<feature type="domain" description="Amidase" evidence="2">
    <location>
        <begin position="45"/>
        <end position="424"/>
    </location>
</feature>
<name>A0A1U9ZUH8_9ACTN</name>
<dbReference type="STRING" id="1909395.BKM31_08860"/>
<keyword evidence="4" id="KW-0378">Hydrolase</keyword>
<feature type="compositionally biased region" description="Pro residues" evidence="1">
    <location>
        <begin position="471"/>
        <end position="485"/>
    </location>
</feature>
<evidence type="ECO:0000256" key="1">
    <source>
        <dbReference type="SAM" id="MobiDB-lite"/>
    </source>
</evidence>
<protein>
    <submittedName>
        <fullName evidence="4">Allophanate hydrolase</fullName>
    </submittedName>
</protein>
<proteinExistence type="predicted"/>
<evidence type="ECO:0000259" key="2">
    <source>
        <dbReference type="Pfam" id="PF01425"/>
    </source>
</evidence>
<evidence type="ECO:0000313" key="5">
    <source>
        <dbReference type="Proteomes" id="UP000190797"/>
    </source>
</evidence>
<dbReference type="InterPro" id="IPR036928">
    <property type="entry name" value="AS_sf"/>
</dbReference>
<evidence type="ECO:0000313" key="4">
    <source>
        <dbReference type="EMBL" id="AQZ61569.1"/>
    </source>
</evidence>
<dbReference type="OrthoDB" id="182039at2"/>
<keyword evidence="5" id="KW-1185">Reference proteome</keyword>
<dbReference type="Gene3D" id="3.90.1300.10">
    <property type="entry name" value="Amidase signature (AS) domain"/>
    <property type="match status" value="1"/>
</dbReference>
<dbReference type="PANTHER" id="PTHR11895:SF169">
    <property type="entry name" value="GLUTAMYL-TRNA(GLN) AMIDOTRANSFERASE"/>
    <property type="match status" value="1"/>
</dbReference>
<reference evidence="5" key="1">
    <citation type="journal article" date="2017" name="Med. Chem. Commun.">
        <title>Nonomuraea sp. ATCC 55076 harbours the largest actinomycete chromosome to date and the kistamicin biosynthetic gene cluster.</title>
        <authorList>
            <person name="Nazari B."/>
            <person name="Forneris C.C."/>
            <person name="Gibson M.I."/>
            <person name="Moon K."/>
            <person name="Schramma K.R."/>
            <person name="Seyedsayamdost M.R."/>
        </authorList>
    </citation>
    <scope>NUCLEOTIDE SEQUENCE [LARGE SCALE GENOMIC DNA]</scope>
    <source>
        <strain evidence="5">ATCC 55076</strain>
    </source>
</reference>
<dbReference type="Gene3D" id="3.10.490.10">
    <property type="entry name" value="Gamma-glutamyl cyclotransferase-like"/>
    <property type="match status" value="1"/>
</dbReference>
<dbReference type="Pfam" id="PF01425">
    <property type="entry name" value="Amidase"/>
    <property type="match status" value="1"/>
</dbReference>
<dbReference type="EMBL" id="CP017717">
    <property type="protein sequence ID" value="AQZ61569.1"/>
    <property type="molecule type" value="Genomic_DNA"/>
</dbReference>
<dbReference type="Pfam" id="PF21986">
    <property type="entry name" value="AH_C"/>
    <property type="match status" value="1"/>
</dbReference>
<dbReference type="GO" id="GO:0016787">
    <property type="term" value="F:hydrolase activity"/>
    <property type="evidence" value="ECO:0007669"/>
    <property type="project" value="UniProtKB-KW"/>
</dbReference>
<dbReference type="Gene3D" id="1.20.58.1700">
    <property type="match status" value="1"/>
</dbReference>
<feature type="region of interest" description="Disordered" evidence="1">
    <location>
        <begin position="460"/>
        <end position="485"/>
    </location>
</feature>
<organism evidence="4 5">
    <name type="scientific">[Actinomadura] parvosata subsp. kistnae</name>
    <dbReference type="NCBI Taxonomy" id="1909395"/>
    <lineage>
        <taxon>Bacteria</taxon>
        <taxon>Bacillati</taxon>
        <taxon>Actinomycetota</taxon>
        <taxon>Actinomycetes</taxon>
        <taxon>Streptosporangiales</taxon>
        <taxon>Streptosporangiaceae</taxon>
        <taxon>Nonomuraea</taxon>
    </lineage>
</organism>
<sequence length="644" mass="65103">MTAGEAAGGSAREVVGGSAREVVGGSAREVVRGRRPEVFIAHRDEAAVAADLAVAAGPLAGLRLAVKNNVDVAGFATTAACPAFASGPAAADATAVARLRAAGATVVGVTNLDQFATGLVGQRSPYGGVRDARRPAFVSGGSSSGSAVAVALGLADIAIGTDTAGSGRVPAAFQGIVGIKPTLGTVSVAGVVPACRSYDAVTIMARDLGTAGAAMAAMAGGPGTRPWPADAPLAAPPKARVAVPDDLPAMAPGWGAAFADAVERLRADGAVVAPIRIEPFLAAARLLYDGALVAERHAAVGAFVDAHPDEVDPTVGAIISRAGRVSASDLVRDLARLERLRQECMGLLDGFDALLVPTAPCHPTVAEVAAEPVAVNSRVGTYTNFCNLFDLCAVAVPSGTVDEGPERGTAQFGVTVLARPFHDAVALDLARRVLVHPEPPAEYAGDTPYSTAPYLTAPSQAVPSEAVPSQAAPPPGAPVPPASSPDVPVPWPAAIADGGVRAVELFVVGAHLAGQPLEHELRRLGARWERPARTSSAYALRVLGTVPPKPGLVRVGPGDGAPIDGEVWLISEGALGRFLAGLPAPMTLGRVELSDGRWVVGFGCTHEAASAGADITKHGGWRAWLTACAGPTGRVACERPRMGP</sequence>
<dbReference type="NCBIfam" id="NF006043">
    <property type="entry name" value="PRK08186.1"/>
    <property type="match status" value="1"/>
</dbReference>
<dbReference type="Proteomes" id="UP000190797">
    <property type="component" value="Chromosome"/>
</dbReference>
<dbReference type="InterPro" id="IPR053844">
    <property type="entry name" value="AH_C"/>
</dbReference>
<dbReference type="SUPFAM" id="SSF75304">
    <property type="entry name" value="Amidase signature (AS) enzymes"/>
    <property type="match status" value="1"/>
</dbReference>
<feature type="domain" description="Allophanate hydrolase C-terminal" evidence="3">
    <location>
        <begin position="503"/>
        <end position="625"/>
    </location>
</feature>
<dbReference type="InterPro" id="IPR000120">
    <property type="entry name" value="Amidase"/>
</dbReference>
<evidence type="ECO:0000259" key="3">
    <source>
        <dbReference type="Pfam" id="PF21986"/>
    </source>
</evidence>
<dbReference type="InterPro" id="IPR023631">
    <property type="entry name" value="Amidase_dom"/>
</dbReference>
<dbReference type="PANTHER" id="PTHR11895">
    <property type="entry name" value="TRANSAMIDASE"/>
    <property type="match status" value="1"/>
</dbReference>
<dbReference type="KEGG" id="noa:BKM31_08860"/>
<accession>A0A1U9ZUH8</accession>
<dbReference type="RefSeq" id="WP_080037697.1">
    <property type="nucleotide sequence ID" value="NZ_CP017717.1"/>
</dbReference>